<accession>A0ABD0KK79</accession>
<evidence type="ECO:0000313" key="2">
    <source>
        <dbReference type="Proteomes" id="UP001519460"/>
    </source>
</evidence>
<evidence type="ECO:0000313" key="1">
    <source>
        <dbReference type="EMBL" id="KAK7487631.1"/>
    </source>
</evidence>
<dbReference type="AlphaFoldDB" id="A0ABD0KK79"/>
<dbReference type="EMBL" id="JACVVK020000162">
    <property type="protein sequence ID" value="KAK7487631.1"/>
    <property type="molecule type" value="Genomic_DNA"/>
</dbReference>
<proteinExistence type="predicted"/>
<sequence>MKEARYRIAPASSGLQTLHRKEVKGIGESLKGREHALNKQAAQQWRIEITKTRGNAQLRKRLIEVPNETALLNTTSQIVTPPCA</sequence>
<protein>
    <submittedName>
        <fullName evidence="1">Uncharacterized protein</fullName>
    </submittedName>
</protein>
<comment type="caution">
    <text evidence="1">The sequence shown here is derived from an EMBL/GenBank/DDBJ whole genome shotgun (WGS) entry which is preliminary data.</text>
</comment>
<name>A0ABD0KK79_9CAEN</name>
<organism evidence="1 2">
    <name type="scientific">Batillaria attramentaria</name>
    <dbReference type="NCBI Taxonomy" id="370345"/>
    <lineage>
        <taxon>Eukaryota</taxon>
        <taxon>Metazoa</taxon>
        <taxon>Spiralia</taxon>
        <taxon>Lophotrochozoa</taxon>
        <taxon>Mollusca</taxon>
        <taxon>Gastropoda</taxon>
        <taxon>Caenogastropoda</taxon>
        <taxon>Sorbeoconcha</taxon>
        <taxon>Cerithioidea</taxon>
        <taxon>Batillariidae</taxon>
        <taxon>Batillaria</taxon>
    </lineage>
</organism>
<reference evidence="1 2" key="1">
    <citation type="journal article" date="2023" name="Sci. Data">
        <title>Genome assembly of the Korean intertidal mud-creeper Batillaria attramentaria.</title>
        <authorList>
            <person name="Patra A.K."/>
            <person name="Ho P.T."/>
            <person name="Jun S."/>
            <person name="Lee S.J."/>
            <person name="Kim Y."/>
            <person name="Won Y.J."/>
        </authorList>
    </citation>
    <scope>NUCLEOTIDE SEQUENCE [LARGE SCALE GENOMIC DNA]</scope>
    <source>
        <strain evidence="1">Wonlab-2016</strain>
    </source>
</reference>
<gene>
    <name evidence="1" type="ORF">BaRGS_00021181</name>
</gene>
<keyword evidence="2" id="KW-1185">Reference proteome</keyword>
<dbReference type="Proteomes" id="UP001519460">
    <property type="component" value="Unassembled WGS sequence"/>
</dbReference>